<comment type="caution">
    <text evidence="2">The sequence shown here is derived from an EMBL/GenBank/DDBJ whole genome shotgun (WGS) entry which is preliminary data.</text>
</comment>
<protein>
    <submittedName>
        <fullName evidence="2">Uncharacterized protein</fullName>
    </submittedName>
</protein>
<dbReference type="Proteomes" id="UP000712600">
    <property type="component" value="Unassembled WGS sequence"/>
</dbReference>
<organism evidence="2 3">
    <name type="scientific">Brassica cretica</name>
    <name type="common">Mustard</name>
    <dbReference type="NCBI Taxonomy" id="69181"/>
    <lineage>
        <taxon>Eukaryota</taxon>
        <taxon>Viridiplantae</taxon>
        <taxon>Streptophyta</taxon>
        <taxon>Embryophyta</taxon>
        <taxon>Tracheophyta</taxon>
        <taxon>Spermatophyta</taxon>
        <taxon>Magnoliopsida</taxon>
        <taxon>eudicotyledons</taxon>
        <taxon>Gunneridae</taxon>
        <taxon>Pentapetalae</taxon>
        <taxon>rosids</taxon>
        <taxon>malvids</taxon>
        <taxon>Brassicales</taxon>
        <taxon>Brassicaceae</taxon>
        <taxon>Brassiceae</taxon>
        <taxon>Brassica</taxon>
    </lineage>
</organism>
<sequence length="56" mass="6249">MVLMPPLTSRPAGRCRKNMIPSTGEFPVSKKTKLIPNRCGRCRGVGHNRSRCNEPI</sequence>
<accession>A0A8S9S5E8</accession>
<feature type="region of interest" description="Disordered" evidence="1">
    <location>
        <begin position="1"/>
        <end position="27"/>
    </location>
</feature>
<dbReference type="EMBL" id="QGKX02000088">
    <property type="protein sequence ID" value="KAF3588765.1"/>
    <property type="molecule type" value="Genomic_DNA"/>
</dbReference>
<gene>
    <name evidence="2" type="ORF">F2Q69_00027619</name>
</gene>
<evidence type="ECO:0000313" key="3">
    <source>
        <dbReference type="Proteomes" id="UP000712600"/>
    </source>
</evidence>
<reference evidence="2" key="1">
    <citation type="submission" date="2019-12" db="EMBL/GenBank/DDBJ databases">
        <title>Genome sequencing and annotation of Brassica cretica.</title>
        <authorList>
            <person name="Studholme D.J."/>
            <person name="Sarris P."/>
        </authorList>
    </citation>
    <scope>NUCLEOTIDE SEQUENCE</scope>
    <source>
        <strain evidence="2">PFS-109/04</strain>
        <tissue evidence="2">Leaf</tissue>
    </source>
</reference>
<evidence type="ECO:0000313" key="2">
    <source>
        <dbReference type="EMBL" id="KAF3588765.1"/>
    </source>
</evidence>
<evidence type="ECO:0000256" key="1">
    <source>
        <dbReference type="SAM" id="MobiDB-lite"/>
    </source>
</evidence>
<dbReference type="AlphaFoldDB" id="A0A8S9S5E8"/>
<name>A0A8S9S5E8_BRACR</name>
<proteinExistence type="predicted"/>